<keyword evidence="3" id="KW-1185">Reference proteome</keyword>
<evidence type="ECO:0000313" key="3">
    <source>
        <dbReference type="Proteomes" id="UP000266841"/>
    </source>
</evidence>
<dbReference type="CDD" id="cd14686">
    <property type="entry name" value="bZIP"/>
    <property type="match status" value="1"/>
</dbReference>
<evidence type="ECO:0000313" key="2">
    <source>
        <dbReference type="EMBL" id="EJK55679.1"/>
    </source>
</evidence>
<feature type="region of interest" description="Disordered" evidence="1">
    <location>
        <begin position="49"/>
        <end position="68"/>
    </location>
</feature>
<organism evidence="2 3">
    <name type="scientific">Thalassiosira oceanica</name>
    <name type="common">Marine diatom</name>
    <dbReference type="NCBI Taxonomy" id="159749"/>
    <lineage>
        <taxon>Eukaryota</taxon>
        <taxon>Sar</taxon>
        <taxon>Stramenopiles</taxon>
        <taxon>Ochrophyta</taxon>
        <taxon>Bacillariophyta</taxon>
        <taxon>Coscinodiscophyceae</taxon>
        <taxon>Thalassiosirophycidae</taxon>
        <taxon>Thalassiosirales</taxon>
        <taxon>Thalassiosiraceae</taxon>
        <taxon>Thalassiosira</taxon>
    </lineage>
</organism>
<sequence length="389" mass="44533">MSSSSKEKLKARLDRRDKTIAHLQKENDELSKKVRQLNEEVGRLKETKQAMLATSRRKGKGRNSVGKGKLDATGMAIMNVLGGTRFADIIRFNPLLRSDEYAFRGPFYDMLWPYLPKPTREEDHQWFWDDRVLPLVNRRLRETTGQLTKKIRESYEAWVQAKGLMYVTNKFETAFQFMSNYAGDEVDFDDGSVTPLFEFLSEVVGPACYGEDDLKERLNNNPTKTFLDIVTRAEIALCFCTIDFCRKSWAHDNDIKQLSKDQQEMYKVKNQKDMTPNTKIRYTRTKSDHVGTHKIYLEPSWSEEGLDAFLALEKNIEDFLDDPAKHDDLKSSWSTYVDETGFALHHVATKSTSSGENAEEGVPVRLGKGLPARRADRRPPGGKGGELGR</sequence>
<evidence type="ECO:0000256" key="1">
    <source>
        <dbReference type="SAM" id="MobiDB-lite"/>
    </source>
</evidence>
<reference evidence="2 3" key="1">
    <citation type="journal article" date="2012" name="Genome Biol.">
        <title>Genome and low-iron response of an oceanic diatom adapted to chronic iron limitation.</title>
        <authorList>
            <person name="Lommer M."/>
            <person name="Specht M."/>
            <person name="Roy A.S."/>
            <person name="Kraemer L."/>
            <person name="Andreson R."/>
            <person name="Gutowska M.A."/>
            <person name="Wolf J."/>
            <person name="Bergner S.V."/>
            <person name="Schilhabel M.B."/>
            <person name="Klostermeier U.C."/>
            <person name="Beiko R.G."/>
            <person name="Rosenstiel P."/>
            <person name="Hippler M."/>
            <person name="Laroche J."/>
        </authorList>
    </citation>
    <scope>NUCLEOTIDE SEQUENCE [LARGE SCALE GENOMIC DNA]</scope>
    <source>
        <strain evidence="2 3">CCMP1005</strain>
    </source>
</reference>
<proteinExistence type="predicted"/>
<dbReference type="EMBL" id="AGNL01033464">
    <property type="protein sequence ID" value="EJK55679.1"/>
    <property type="molecule type" value="Genomic_DNA"/>
</dbReference>
<feature type="region of interest" description="Disordered" evidence="1">
    <location>
        <begin position="348"/>
        <end position="389"/>
    </location>
</feature>
<gene>
    <name evidence="2" type="ORF">THAOC_24559</name>
</gene>
<dbReference type="AlphaFoldDB" id="K0RTM2"/>
<feature type="region of interest" description="Disordered" evidence="1">
    <location>
        <begin position="1"/>
        <end position="29"/>
    </location>
</feature>
<feature type="non-terminal residue" evidence="2">
    <location>
        <position position="389"/>
    </location>
</feature>
<name>K0RTM2_THAOC</name>
<dbReference type="Proteomes" id="UP000266841">
    <property type="component" value="Unassembled WGS sequence"/>
</dbReference>
<protein>
    <submittedName>
        <fullName evidence="2">Uncharacterized protein</fullName>
    </submittedName>
</protein>
<comment type="caution">
    <text evidence="2">The sequence shown here is derived from an EMBL/GenBank/DDBJ whole genome shotgun (WGS) entry which is preliminary data.</text>
</comment>
<accession>K0RTM2</accession>